<dbReference type="Proteomes" id="UP000324222">
    <property type="component" value="Unassembled WGS sequence"/>
</dbReference>
<sequence>MDTYTASFPVAEHRAHGDSSLVKLKALTLESDFNKPELLNFCLGRHLPDCSHSAYYFPSRRGAARQLRP</sequence>
<evidence type="ECO:0000313" key="1">
    <source>
        <dbReference type="EMBL" id="MPC68323.1"/>
    </source>
</evidence>
<proteinExistence type="predicted"/>
<keyword evidence="2" id="KW-1185">Reference proteome</keyword>
<comment type="caution">
    <text evidence="1">The sequence shown here is derived from an EMBL/GenBank/DDBJ whole genome shotgun (WGS) entry which is preliminary data.</text>
</comment>
<name>A0A5B7HDX0_PORTR</name>
<dbReference type="AlphaFoldDB" id="A0A5B7HDX0"/>
<evidence type="ECO:0000313" key="2">
    <source>
        <dbReference type="Proteomes" id="UP000324222"/>
    </source>
</evidence>
<gene>
    <name evidence="1" type="ORF">E2C01_062523</name>
</gene>
<reference evidence="1 2" key="1">
    <citation type="submission" date="2019-05" db="EMBL/GenBank/DDBJ databases">
        <title>Another draft genome of Portunus trituberculatus and its Hox gene families provides insights of decapod evolution.</title>
        <authorList>
            <person name="Jeong J.-H."/>
            <person name="Song I."/>
            <person name="Kim S."/>
            <person name="Choi T."/>
            <person name="Kim D."/>
            <person name="Ryu S."/>
            <person name="Kim W."/>
        </authorList>
    </citation>
    <scope>NUCLEOTIDE SEQUENCE [LARGE SCALE GENOMIC DNA]</scope>
    <source>
        <tissue evidence="1">Muscle</tissue>
    </source>
</reference>
<protein>
    <submittedName>
        <fullName evidence="1">Uncharacterized protein</fullName>
    </submittedName>
</protein>
<organism evidence="1 2">
    <name type="scientific">Portunus trituberculatus</name>
    <name type="common">Swimming crab</name>
    <name type="synonym">Neptunus trituberculatus</name>
    <dbReference type="NCBI Taxonomy" id="210409"/>
    <lineage>
        <taxon>Eukaryota</taxon>
        <taxon>Metazoa</taxon>
        <taxon>Ecdysozoa</taxon>
        <taxon>Arthropoda</taxon>
        <taxon>Crustacea</taxon>
        <taxon>Multicrustacea</taxon>
        <taxon>Malacostraca</taxon>
        <taxon>Eumalacostraca</taxon>
        <taxon>Eucarida</taxon>
        <taxon>Decapoda</taxon>
        <taxon>Pleocyemata</taxon>
        <taxon>Brachyura</taxon>
        <taxon>Eubrachyura</taxon>
        <taxon>Portunoidea</taxon>
        <taxon>Portunidae</taxon>
        <taxon>Portuninae</taxon>
        <taxon>Portunus</taxon>
    </lineage>
</organism>
<dbReference type="EMBL" id="VSRR010027655">
    <property type="protein sequence ID" value="MPC68323.1"/>
    <property type="molecule type" value="Genomic_DNA"/>
</dbReference>
<accession>A0A5B7HDX0</accession>